<keyword evidence="1" id="KW-0812">Transmembrane</keyword>
<sequence length="110" mass="12333">MVALVNNMLLGFFILIGLFFLAAAIESWRDQTNSVRWGTGLFWFLFALLFATGQWLPSEVSGGLLVVIALLSLFKQVRVGHIKKINKKLADQTVKRIGNWIFVPSILLAI</sequence>
<evidence type="ECO:0000313" key="2">
    <source>
        <dbReference type="EMBL" id="BDR60800.1"/>
    </source>
</evidence>
<keyword evidence="1" id="KW-0472">Membrane</keyword>
<feature type="transmembrane region" description="Helical" evidence="1">
    <location>
        <begin position="37"/>
        <end position="56"/>
    </location>
</feature>
<dbReference type="Proteomes" id="UP001321741">
    <property type="component" value="Chromosome"/>
</dbReference>
<proteinExistence type="predicted"/>
<protein>
    <submittedName>
        <fullName evidence="2">Uncharacterized protein</fullName>
    </submittedName>
</protein>
<evidence type="ECO:0000313" key="3">
    <source>
        <dbReference type="Proteomes" id="UP001321741"/>
    </source>
</evidence>
<name>A0ABN6SKI3_9LACO</name>
<dbReference type="EMBL" id="AP026803">
    <property type="protein sequence ID" value="BDR60800.1"/>
    <property type="molecule type" value="Genomic_DNA"/>
</dbReference>
<accession>A0ABN6SKI3</accession>
<dbReference type="Pfam" id="PF06166">
    <property type="entry name" value="DUF979"/>
    <property type="match status" value="1"/>
</dbReference>
<keyword evidence="1" id="KW-1133">Transmembrane helix</keyword>
<gene>
    <name evidence="2" type="ORF">KIM322_10610</name>
</gene>
<feature type="transmembrane region" description="Helical" evidence="1">
    <location>
        <begin position="6"/>
        <end position="25"/>
    </location>
</feature>
<reference evidence="2 3" key="1">
    <citation type="journal article" date="2023" name="Microbiol. Spectr.">
        <title>Symbiosis of Carpenter Bees with Uncharacterized Lactic Acid Bacteria Showing NAD Auxotrophy.</title>
        <authorList>
            <person name="Kawasaki S."/>
            <person name="Ozawa K."/>
            <person name="Mori T."/>
            <person name="Yamamoto A."/>
            <person name="Ito M."/>
            <person name="Ohkuma M."/>
            <person name="Sakamoto M."/>
            <person name="Matsutani M."/>
        </authorList>
    </citation>
    <scope>NUCLEOTIDE SEQUENCE [LARGE SCALE GENOMIC DNA]</scope>
    <source>
        <strain evidence="2 3">Kim32-2</strain>
    </source>
</reference>
<dbReference type="InterPro" id="IPR009323">
    <property type="entry name" value="DUF979"/>
</dbReference>
<evidence type="ECO:0000256" key="1">
    <source>
        <dbReference type="SAM" id="Phobius"/>
    </source>
</evidence>
<organism evidence="2 3">
    <name type="scientific">Lactobacillus xylocopicola</name>
    <dbReference type="NCBI Taxonomy" id="2976676"/>
    <lineage>
        <taxon>Bacteria</taxon>
        <taxon>Bacillati</taxon>
        <taxon>Bacillota</taxon>
        <taxon>Bacilli</taxon>
        <taxon>Lactobacillales</taxon>
        <taxon>Lactobacillaceae</taxon>
        <taxon>Lactobacillus</taxon>
    </lineage>
</organism>
<keyword evidence="3" id="KW-1185">Reference proteome</keyword>